<feature type="non-terminal residue" evidence="1">
    <location>
        <position position="1"/>
    </location>
</feature>
<reference evidence="1" key="1">
    <citation type="submission" date="2015-07" db="EMBL/GenBank/DDBJ databases">
        <title>Adaptation to a free-living lifestyle via gene acquisitions in the diplomonad Trepomonas sp. PC1.</title>
        <authorList>
            <person name="Xu F."/>
            <person name="Jerlstrom-Hultqvist J."/>
            <person name="Kolisko M."/>
            <person name="Simpson A.G.B."/>
            <person name="Roger A.J."/>
            <person name="Svard S.G."/>
            <person name="Andersson J.O."/>
        </authorList>
    </citation>
    <scope>NUCLEOTIDE SEQUENCE</scope>
    <source>
        <strain evidence="1">PC1</strain>
    </source>
</reference>
<dbReference type="EMBL" id="GDID01000632">
    <property type="protein sequence ID" value="JAP95974.1"/>
    <property type="molecule type" value="Transcribed_RNA"/>
</dbReference>
<dbReference type="PANTHER" id="PTHR45661">
    <property type="entry name" value="SURFACE ANTIGEN"/>
    <property type="match status" value="1"/>
</dbReference>
<accession>A0A146KJE8</accession>
<dbReference type="InterPro" id="IPR032675">
    <property type="entry name" value="LRR_dom_sf"/>
</dbReference>
<dbReference type="AlphaFoldDB" id="A0A146KJE8"/>
<gene>
    <name evidence="1" type="ORF">TPC1_10848</name>
</gene>
<dbReference type="PANTHER" id="PTHR45661:SF3">
    <property type="entry name" value="IG-LIKE DOMAIN-CONTAINING PROTEIN"/>
    <property type="match status" value="1"/>
</dbReference>
<dbReference type="InterPro" id="IPR053139">
    <property type="entry name" value="Surface_bspA-like"/>
</dbReference>
<proteinExistence type="predicted"/>
<dbReference type="Pfam" id="PF13306">
    <property type="entry name" value="LRR_5"/>
    <property type="match status" value="2"/>
</dbReference>
<evidence type="ECO:0000313" key="1">
    <source>
        <dbReference type="EMBL" id="JAP95974.1"/>
    </source>
</evidence>
<dbReference type="Gene3D" id="3.80.10.10">
    <property type="entry name" value="Ribonuclease Inhibitor"/>
    <property type="match status" value="2"/>
</dbReference>
<dbReference type="InterPro" id="IPR026906">
    <property type="entry name" value="LRR_5"/>
</dbReference>
<name>A0A146KJE8_9EUKA</name>
<dbReference type="SUPFAM" id="SSF52058">
    <property type="entry name" value="L domain-like"/>
    <property type="match status" value="2"/>
</dbReference>
<sequence>KTFKQKNIIYFYAPQLQSIGNQAFCNCDNLFCVLGGKIRTIGSYVFQDCYNLSSLQCQNVENIGKYTLNNCGLKQLQIKNLLPSKSHISFFSSNSQLQLVDIGGITQIDGDDLTDCPNLKYIRFPDVQLVEGDLEHLKTIKASVDSSEYIRSLCKQDDIEEVDQLKKKLAELQFHAKPAFYYLNSDKLNFNNRIRGVVILNQQIIPDDAFEEQFLLNFVFCPNVEEVGTNCFINCYFLRRFLSKKLKIVREKGFYSCNALAEIDLSQVVTLESDAFNACFGLVNLQFDKIEALPENCFNCCSGLLQVVGRQIRQIEKKCFKSCKVPTVVTQMMGDCDEGDYKIRYGA</sequence>
<organism evidence="1">
    <name type="scientific">Trepomonas sp. PC1</name>
    <dbReference type="NCBI Taxonomy" id="1076344"/>
    <lineage>
        <taxon>Eukaryota</taxon>
        <taxon>Metamonada</taxon>
        <taxon>Diplomonadida</taxon>
        <taxon>Hexamitidae</taxon>
        <taxon>Hexamitinae</taxon>
        <taxon>Trepomonas</taxon>
    </lineage>
</organism>
<protein>
    <submittedName>
        <fullName evidence="1">Leucine rich repeats-containing protein</fullName>
    </submittedName>
</protein>